<dbReference type="SUPFAM" id="SSF48452">
    <property type="entry name" value="TPR-like"/>
    <property type="match status" value="1"/>
</dbReference>
<accession>A0AAV4NNN0</accession>
<gene>
    <name evidence="5" type="primary">X975_18195</name>
    <name evidence="5" type="ORF">CEXT_377611</name>
</gene>
<evidence type="ECO:0000313" key="5">
    <source>
        <dbReference type="EMBL" id="GIX85984.1"/>
    </source>
</evidence>
<protein>
    <submittedName>
        <fullName evidence="5">Beta-soluble NSF attachment protein</fullName>
    </submittedName>
</protein>
<comment type="similarity">
    <text evidence="1">Belongs to the SNAP family.</text>
</comment>
<dbReference type="PANTHER" id="PTHR13768:SF8">
    <property type="entry name" value="ALPHA-SOLUBLE NSF ATTACHMENT PROTEIN"/>
    <property type="match status" value="1"/>
</dbReference>
<dbReference type="GO" id="GO:0019905">
    <property type="term" value="F:syntaxin binding"/>
    <property type="evidence" value="ECO:0007669"/>
    <property type="project" value="TreeGrafter"/>
</dbReference>
<dbReference type="GO" id="GO:0005483">
    <property type="term" value="F:soluble NSF attachment protein activity"/>
    <property type="evidence" value="ECO:0007669"/>
    <property type="project" value="TreeGrafter"/>
</dbReference>
<dbReference type="GO" id="GO:0031201">
    <property type="term" value="C:SNARE complex"/>
    <property type="evidence" value="ECO:0007669"/>
    <property type="project" value="TreeGrafter"/>
</dbReference>
<keyword evidence="6" id="KW-1185">Reference proteome</keyword>
<evidence type="ECO:0000256" key="2">
    <source>
        <dbReference type="ARBA" id="ARBA00022448"/>
    </source>
</evidence>
<evidence type="ECO:0000256" key="3">
    <source>
        <dbReference type="ARBA" id="ARBA00022927"/>
    </source>
</evidence>
<evidence type="ECO:0000256" key="1">
    <source>
        <dbReference type="ARBA" id="ARBA00010050"/>
    </source>
</evidence>
<dbReference type="GO" id="GO:0006886">
    <property type="term" value="P:intracellular protein transport"/>
    <property type="evidence" value="ECO:0007669"/>
    <property type="project" value="InterPro"/>
</dbReference>
<proteinExistence type="inferred from homology"/>
<dbReference type="Pfam" id="PF14938">
    <property type="entry name" value="SNAP"/>
    <property type="match status" value="1"/>
</dbReference>
<keyword evidence="3" id="KW-0653">Protein transport</keyword>
<feature type="region of interest" description="Disordered" evidence="4">
    <location>
        <begin position="67"/>
        <end position="94"/>
    </location>
</feature>
<dbReference type="Proteomes" id="UP001054945">
    <property type="component" value="Unassembled WGS sequence"/>
</dbReference>
<keyword evidence="2" id="KW-0813">Transport</keyword>
<dbReference type="EMBL" id="BPLR01003560">
    <property type="protein sequence ID" value="GIX85984.1"/>
    <property type="molecule type" value="Genomic_DNA"/>
</dbReference>
<dbReference type="InterPro" id="IPR000744">
    <property type="entry name" value="NSF_attach"/>
</dbReference>
<evidence type="ECO:0000256" key="4">
    <source>
        <dbReference type="SAM" id="MobiDB-lite"/>
    </source>
</evidence>
<dbReference type="GO" id="GO:0005774">
    <property type="term" value="C:vacuolar membrane"/>
    <property type="evidence" value="ECO:0007669"/>
    <property type="project" value="TreeGrafter"/>
</dbReference>
<evidence type="ECO:0000313" key="6">
    <source>
        <dbReference type="Proteomes" id="UP001054945"/>
    </source>
</evidence>
<dbReference type="Gene3D" id="1.25.40.10">
    <property type="entry name" value="Tetratricopeptide repeat domain"/>
    <property type="match status" value="1"/>
</dbReference>
<reference evidence="5 6" key="1">
    <citation type="submission" date="2021-06" db="EMBL/GenBank/DDBJ databases">
        <title>Caerostris extrusa draft genome.</title>
        <authorList>
            <person name="Kono N."/>
            <person name="Arakawa K."/>
        </authorList>
    </citation>
    <scope>NUCLEOTIDE SEQUENCE [LARGE SCALE GENOMIC DNA]</scope>
</reference>
<sequence>MSPSFEDSRGSIVLRKLAKCALKRKGKTETMIPEFERLAWPIPLVRRGEPDDRGRGDAEQERRHVLRLQGAGPVRGGQHAVREGGQRFQDGEGVAQGGNAFAEAASMELKNERKTEAAMHYVEAAKCYKKVSPSECETCLLKASEVYDDVGRGQNSSQAAPRLGRIL</sequence>
<dbReference type="InterPro" id="IPR011990">
    <property type="entry name" value="TPR-like_helical_dom_sf"/>
</dbReference>
<dbReference type="GO" id="GO:0035494">
    <property type="term" value="P:SNARE complex disassembly"/>
    <property type="evidence" value="ECO:0007669"/>
    <property type="project" value="TreeGrafter"/>
</dbReference>
<comment type="caution">
    <text evidence="5">The sequence shown here is derived from an EMBL/GenBank/DDBJ whole genome shotgun (WGS) entry which is preliminary data.</text>
</comment>
<organism evidence="5 6">
    <name type="scientific">Caerostris extrusa</name>
    <name type="common">Bark spider</name>
    <name type="synonym">Caerostris bankana</name>
    <dbReference type="NCBI Taxonomy" id="172846"/>
    <lineage>
        <taxon>Eukaryota</taxon>
        <taxon>Metazoa</taxon>
        <taxon>Ecdysozoa</taxon>
        <taxon>Arthropoda</taxon>
        <taxon>Chelicerata</taxon>
        <taxon>Arachnida</taxon>
        <taxon>Araneae</taxon>
        <taxon>Araneomorphae</taxon>
        <taxon>Entelegynae</taxon>
        <taxon>Araneoidea</taxon>
        <taxon>Araneidae</taxon>
        <taxon>Caerostris</taxon>
    </lineage>
</organism>
<dbReference type="AlphaFoldDB" id="A0AAV4NNN0"/>
<name>A0AAV4NNN0_CAEEX</name>
<dbReference type="PANTHER" id="PTHR13768">
    <property type="entry name" value="SOLUBLE NSF ATTACHMENT PROTEIN SNAP"/>
    <property type="match status" value="1"/>
</dbReference>